<organism evidence="1 2">
    <name type="scientific">Belliella filtrata</name>
    <dbReference type="NCBI Taxonomy" id="2923435"/>
    <lineage>
        <taxon>Bacteria</taxon>
        <taxon>Pseudomonadati</taxon>
        <taxon>Bacteroidota</taxon>
        <taxon>Cytophagia</taxon>
        <taxon>Cytophagales</taxon>
        <taxon>Cyclobacteriaceae</taxon>
        <taxon>Belliella</taxon>
    </lineage>
</organism>
<dbReference type="Proteomes" id="UP001165489">
    <property type="component" value="Unassembled WGS sequence"/>
</dbReference>
<comment type="caution">
    <text evidence="1">The sequence shown here is derived from an EMBL/GenBank/DDBJ whole genome shotgun (WGS) entry which is preliminary data.</text>
</comment>
<name>A0ABS9UYU1_9BACT</name>
<protein>
    <recommendedName>
        <fullName evidence="3">Secreted protein</fullName>
    </recommendedName>
</protein>
<proteinExistence type="predicted"/>
<evidence type="ECO:0000313" key="2">
    <source>
        <dbReference type="Proteomes" id="UP001165489"/>
    </source>
</evidence>
<sequence>MKNNQIKKSIFSVACAIAMIVSFGLLFHGSLTEAHAQEGFNPWAGSEFCEEPGNYLCIPEVEVQD</sequence>
<dbReference type="RefSeq" id="WP_241347477.1">
    <property type="nucleotide sequence ID" value="NZ_JAKZGP010000012.1"/>
</dbReference>
<evidence type="ECO:0008006" key="3">
    <source>
        <dbReference type="Google" id="ProtNLM"/>
    </source>
</evidence>
<reference evidence="1" key="1">
    <citation type="submission" date="2022-03" db="EMBL/GenBank/DDBJ databases">
        <title>De novo assembled genomes of Belliella spp. (Cyclobacteriaceae) strains.</title>
        <authorList>
            <person name="Szabo A."/>
            <person name="Korponai K."/>
            <person name="Felfoldi T."/>
        </authorList>
    </citation>
    <scope>NUCLEOTIDE SEQUENCE</scope>
    <source>
        <strain evidence="1">DSM 111904</strain>
    </source>
</reference>
<keyword evidence="2" id="KW-1185">Reference proteome</keyword>
<dbReference type="EMBL" id="JAKZGP010000012">
    <property type="protein sequence ID" value="MCH7409119.1"/>
    <property type="molecule type" value="Genomic_DNA"/>
</dbReference>
<gene>
    <name evidence="1" type="ORF">MM239_06920</name>
</gene>
<evidence type="ECO:0000313" key="1">
    <source>
        <dbReference type="EMBL" id="MCH7409119.1"/>
    </source>
</evidence>
<accession>A0ABS9UYU1</accession>